<feature type="domain" description="Protein kinase" evidence="2">
    <location>
        <begin position="204"/>
        <end position="539"/>
    </location>
</feature>
<dbReference type="SUPFAM" id="SSF56112">
    <property type="entry name" value="Protein kinase-like (PK-like)"/>
    <property type="match status" value="1"/>
</dbReference>
<dbReference type="InterPro" id="IPR004147">
    <property type="entry name" value="ABC1_dom"/>
</dbReference>
<dbReference type="EMBL" id="BDSP01000128">
    <property type="protein sequence ID" value="GAX18373.1"/>
    <property type="molecule type" value="Genomic_DNA"/>
</dbReference>
<dbReference type="GO" id="GO:0005524">
    <property type="term" value="F:ATP binding"/>
    <property type="evidence" value="ECO:0007669"/>
    <property type="project" value="InterPro"/>
</dbReference>
<dbReference type="InterPro" id="IPR044095">
    <property type="entry name" value="ADCK2_dom"/>
</dbReference>
<accession>A0A1Z5JWG3</accession>
<evidence type="ECO:0000313" key="4">
    <source>
        <dbReference type="Proteomes" id="UP000198406"/>
    </source>
</evidence>
<proteinExistence type="inferred from homology"/>
<dbReference type="Proteomes" id="UP000198406">
    <property type="component" value="Unassembled WGS sequence"/>
</dbReference>
<keyword evidence="3" id="KW-0418">Kinase</keyword>
<sequence length="539" mass="60897">MMVQRYGSRFFAMPSSHTIQRQLLYFQKNGLKLKIRHALSAAAAAVAATATATATGNITPTRLDATTSTTTSMIHAPPTQWMDWFRKDWTDELLAQLGSTKLERWYRAVTRLLSLTALATPFVLLYPFAAYSTTLQQYHWQYALWGLEQAGPTFVKLVQWATTRHDLFSPEFCSYFGALRDETVGHSWLETVQQLPPNFLQHVALEQTPIGSGCIAQVYKGHLLHNYDKYPSGTPLAVKVQHPGILYKVCVDFYIMAKVAQWLEALPYLNLQYLSLVDTVTQFRDIMLPQLDLTLEAQHLQRFQHNFASNPRVSFPTPLMKYTTRQVLTETFVHGTPILEFTNETKYSEKVRQQVALLGLETTLKMIFLDDFLHGDLHPGNILVSWNEETQQPHLHLLDCGIVLEMGPEQHVNVVKILGAFTRQDGTKAGQLMVDTSSTRHQASDVDVQLFVQGIQKIVESDKGNNFVENVGDYIVDICYLACMHKVKLEPSFVSAALAVEIMEGIASALSPDLKVIPVALPLVLKAEVMHRLPKFHLW</sequence>
<dbReference type="InterPro" id="IPR000719">
    <property type="entry name" value="Prot_kinase_dom"/>
</dbReference>
<name>A0A1Z5JWG3_FISSO</name>
<evidence type="ECO:0000259" key="2">
    <source>
        <dbReference type="PROSITE" id="PS50011"/>
    </source>
</evidence>
<keyword evidence="4" id="KW-1185">Reference proteome</keyword>
<dbReference type="OrthoDB" id="427480at2759"/>
<dbReference type="PANTHER" id="PTHR45890:SF1">
    <property type="entry name" value="AARF DOMAIN CONTAINING KINASE 2"/>
    <property type="match status" value="1"/>
</dbReference>
<comment type="similarity">
    <text evidence="1">Belongs to the protein kinase superfamily. ADCK protein kinase family.</text>
</comment>
<protein>
    <submittedName>
        <fullName evidence="3">AarF domain-containing kinase</fullName>
    </submittedName>
</protein>
<dbReference type="InterPro" id="IPR052402">
    <property type="entry name" value="ADCK_kinase"/>
</dbReference>
<dbReference type="PANTHER" id="PTHR45890">
    <property type="entry name" value="AARF DOMAIN CONTAINING KINASE 2 (PREDICTED)"/>
    <property type="match status" value="1"/>
</dbReference>
<keyword evidence="3" id="KW-0808">Transferase</keyword>
<dbReference type="AlphaFoldDB" id="A0A1Z5JWG3"/>
<dbReference type="InterPro" id="IPR011009">
    <property type="entry name" value="Kinase-like_dom_sf"/>
</dbReference>
<dbReference type="CDD" id="cd13971">
    <property type="entry name" value="ADCK2-like"/>
    <property type="match status" value="1"/>
</dbReference>
<reference evidence="3 4" key="1">
    <citation type="journal article" date="2015" name="Plant Cell">
        <title>Oil accumulation by the oleaginous diatom Fistulifera solaris as revealed by the genome and transcriptome.</title>
        <authorList>
            <person name="Tanaka T."/>
            <person name="Maeda Y."/>
            <person name="Veluchamy A."/>
            <person name="Tanaka M."/>
            <person name="Abida H."/>
            <person name="Marechal E."/>
            <person name="Bowler C."/>
            <person name="Muto M."/>
            <person name="Sunaga Y."/>
            <person name="Tanaka M."/>
            <person name="Yoshino T."/>
            <person name="Taniguchi T."/>
            <person name="Fukuda Y."/>
            <person name="Nemoto M."/>
            <person name="Matsumoto M."/>
            <person name="Wong P.S."/>
            <person name="Aburatani S."/>
            <person name="Fujibuchi W."/>
        </authorList>
    </citation>
    <scope>NUCLEOTIDE SEQUENCE [LARGE SCALE GENOMIC DNA]</scope>
    <source>
        <strain evidence="3 4">JPCC DA0580</strain>
    </source>
</reference>
<dbReference type="PROSITE" id="PS50011">
    <property type="entry name" value="PROTEIN_KINASE_DOM"/>
    <property type="match status" value="1"/>
</dbReference>
<gene>
    <name evidence="3" type="ORF">FisN_15Lh334</name>
</gene>
<dbReference type="InParanoid" id="A0A1Z5JWG3"/>
<dbReference type="GO" id="GO:0004672">
    <property type="term" value="F:protein kinase activity"/>
    <property type="evidence" value="ECO:0007669"/>
    <property type="project" value="InterPro"/>
</dbReference>
<evidence type="ECO:0000313" key="3">
    <source>
        <dbReference type="EMBL" id="GAX18373.1"/>
    </source>
</evidence>
<evidence type="ECO:0000256" key="1">
    <source>
        <dbReference type="ARBA" id="ARBA00009670"/>
    </source>
</evidence>
<dbReference type="Pfam" id="PF03109">
    <property type="entry name" value="ABC1"/>
    <property type="match status" value="1"/>
</dbReference>
<dbReference type="GO" id="GO:0005739">
    <property type="term" value="C:mitochondrion"/>
    <property type="evidence" value="ECO:0007669"/>
    <property type="project" value="TreeGrafter"/>
</dbReference>
<comment type="caution">
    <text evidence="3">The sequence shown here is derived from an EMBL/GenBank/DDBJ whole genome shotgun (WGS) entry which is preliminary data.</text>
</comment>
<organism evidence="3 4">
    <name type="scientific">Fistulifera solaris</name>
    <name type="common">Oleaginous diatom</name>
    <dbReference type="NCBI Taxonomy" id="1519565"/>
    <lineage>
        <taxon>Eukaryota</taxon>
        <taxon>Sar</taxon>
        <taxon>Stramenopiles</taxon>
        <taxon>Ochrophyta</taxon>
        <taxon>Bacillariophyta</taxon>
        <taxon>Bacillariophyceae</taxon>
        <taxon>Bacillariophycidae</taxon>
        <taxon>Naviculales</taxon>
        <taxon>Naviculaceae</taxon>
        <taxon>Fistulifera</taxon>
    </lineage>
</organism>